<sequence>MKKIFLSLFQDKLKSLKVLFFYLMPYRFQMILAFISLACAAVTILLIGLGLRHLIDEGFAHQNSDLMNQAMLSLTLCSLVLAGAAFMRTFITSWLSERVTADLRKDLFDHILSFDQSYLESARVGELMSRLETDISLVRSVLGVSFPMTLRSLIQILGATILLFMTSPKLTGFVFLVIPLSLTPLIFMGRRVRILTKQSQEKHGSLSAFIHEALLSLKSIQAFCQEKAISQKYDTLMMSYLDTTSLRGRNRSLTIALVIAIVFSSITFVLWIGARDVFHGQMSFGDLSAFVFYAAVAAGSLNALSEVGGEMTSAFGALERILEIKNVAPAIGSSGTTSLAPLKPPFVFYLRDVTFYYPSRPQIPALNHVSLKIEPGRTYAIVGPSGAGKSTLFQLLQRFYDPQEGSIELNGQDIRTLPLGFLRKILAIVPQEPSIFNASLWDNIAFSRPEASPDEIYKAAQLSYIEEFACQLPQGFDTLLGERGIRLSGGQKQRLAIARAILYQAPFLLLDEATNALDTESEWHVQTALDNAFKECTRLVIAHRLSTVLNADKILVLDQGKIVEEGAHNELLRLGGLYTRLAEHQFTTSCEEK</sequence>
<dbReference type="GO" id="GO:0016887">
    <property type="term" value="F:ATP hydrolysis activity"/>
    <property type="evidence" value="ECO:0007669"/>
    <property type="project" value="InterPro"/>
</dbReference>
<dbReference type="AlphaFoldDB" id="A0A0K8MD49"/>
<dbReference type="SUPFAM" id="SSF90123">
    <property type="entry name" value="ABC transporter transmembrane region"/>
    <property type="match status" value="1"/>
</dbReference>
<keyword evidence="6 8" id="KW-1133">Transmembrane helix</keyword>
<evidence type="ECO:0000256" key="2">
    <source>
        <dbReference type="ARBA" id="ARBA00022448"/>
    </source>
</evidence>
<dbReference type="InterPro" id="IPR003593">
    <property type="entry name" value="AAA+_ATPase"/>
</dbReference>
<dbReference type="CDD" id="cd18575">
    <property type="entry name" value="ABC_6TM_bac_exporter_ABCB8_10_like"/>
    <property type="match status" value="1"/>
</dbReference>
<reference evidence="11 12" key="1">
    <citation type="submission" date="2015-03" db="EMBL/GenBank/DDBJ databases">
        <title>Caedibacter varicaedens, whole genome shotgun sequence.</title>
        <authorList>
            <person name="Suzuki H."/>
            <person name="Dapper A.L."/>
            <person name="Gibson A.K."/>
            <person name="Jackson C."/>
            <person name="Lee H."/>
            <person name="Pejaver V.R."/>
            <person name="Doak T."/>
            <person name="Lynch M."/>
        </authorList>
    </citation>
    <scope>NUCLEOTIDE SEQUENCE [LARGE SCALE GENOMIC DNA]</scope>
</reference>
<evidence type="ECO:0000256" key="3">
    <source>
        <dbReference type="ARBA" id="ARBA00022692"/>
    </source>
</evidence>
<name>A0A0K8MD49_9PROT</name>
<keyword evidence="12" id="KW-1185">Reference proteome</keyword>
<keyword evidence="7 8" id="KW-0472">Membrane</keyword>
<proteinExistence type="predicted"/>
<evidence type="ECO:0000256" key="4">
    <source>
        <dbReference type="ARBA" id="ARBA00022741"/>
    </source>
</evidence>
<dbReference type="PANTHER" id="PTHR43394:SF1">
    <property type="entry name" value="ATP-BINDING CASSETTE SUB-FAMILY B MEMBER 10, MITOCHONDRIAL"/>
    <property type="match status" value="1"/>
</dbReference>
<evidence type="ECO:0000256" key="6">
    <source>
        <dbReference type="ARBA" id="ARBA00022989"/>
    </source>
</evidence>
<dbReference type="STRING" id="1629334.Cva_01101"/>
<dbReference type="Pfam" id="PF00664">
    <property type="entry name" value="ABC_membrane"/>
    <property type="match status" value="1"/>
</dbReference>
<dbReference type="PROSITE" id="PS50929">
    <property type="entry name" value="ABC_TM1F"/>
    <property type="match status" value="1"/>
</dbReference>
<dbReference type="EMBL" id="BBVC01000059">
    <property type="protein sequence ID" value="GAO98441.1"/>
    <property type="molecule type" value="Genomic_DNA"/>
</dbReference>
<accession>A0A0K8MD49</accession>
<keyword evidence="3 8" id="KW-0812">Transmembrane</keyword>
<dbReference type="GO" id="GO:0005737">
    <property type="term" value="C:cytoplasm"/>
    <property type="evidence" value="ECO:0007669"/>
    <property type="project" value="UniProtKB-ARBA"/>
</dbReference>
<dbReference type="PANTHER" id="PTHR43394">
    <property type="entry name" value="ATP-DEPENDENT PERMEASE MDL1, MITOCHONDRIAL"/>
    <property type="match status" value="1"/>
</dbReference>
<dbReference type="InterPro" id="IPR011527">
    <property type="entry name" value="ABC1_TM_dom"/>
</dbReference>
<dbReference type="FunFam" id="3.40.50.300:FF:000836">
    <property type="entry name" value="ABC transporter B family member 25"/>
    <property type="match status" value="1"/>
</dbReference>
<feature type="domain" description="ABC transmembrane type-1" evidence="10">
    <location>
        <begin position="31"/>
        <end position="313"/>
    </location>
</feature>
<feature type="transmembrane region" description="Helical" evidence="8">
    <location>
        <begin position="31"/>
        <end position="51"/>
    </location>
</feature>
<evidence type="ECO:0000313" key="11">
    <source>
        <dbReference type="EMBL" id="GAO98441.1"/>
    </source>
</evidence>
<feature type="transmembrane region" description="Helical" evidence="8">
    <location>
        <begin position="253"/>
        <end position="272"/>
    </location>
</feature>
<protein>
    <submittedName>
        <fullName evidence="11">Putative multidrug export ATP-binding/permease protein</fullName>
    </submittedName>
</protein>
<gene>
    <name evidence="11" type="ORF">Cva_01101</name>
</gene>
<evidence type="ECO:0000256" key="7">
    <source>
        <dbReference type="ARBA" id="ARBA00023136"/>
    </source>
</evidence>
<comment type="subcellular location">
    <subcellularLocation>
        <location evidence="1">Cell membrane</location>
        <topology evidence="1">Multi-pass membrane protein</topology>
    </subcellularLocation>
</comment>
<dbReference type="InterPro" id="IPR039421">
    <property type="entry name" value="Type_1_exporter"/>
</dbReference>
<evidence type="ECO:0000256" key="8">
    <source>
        <dbReference type="SAM" id="Phobius"/>
    </source>
</evidence>
<evidence type="ECO:0000256" key="1">
    <source>
        <dbReference type="ARBA" id="ARBA00004651"/>
    </source>
</evidence>
<evidence type="ECO:0000256" key="5">
    <source>
        <dbReference type="ARBA" id="ARBA00022840"/>
    </source>
</evidence>
<dbReference type="SUPFAM" id="SSF52540">
    <property type="entry name" value="P-loop containing nucleoside triphosphate hydrolases"/>
    <property type="match status" value="1"/>
</dbReference>
<dbReference type="OrthoDB" id="5288404at2"/>
<dbReference type="InterPro" id="IPR027417">
    <property type="entry name" value="P-loop_NTPase"/>
</dbReference>
<dbReference type="Pfam" id="PF00005">
    <property type="entry name" value="ABC_tran"/>
    <property type="match status" value="1"/>
</dbReference>
<dbReference type="PROSITE" id="PS50893">
    <property type="entry name" value="ABC_TRANSPORTER_2"/>
    <property type="match status" value="1"/>
</dbReference>
<dbReference type="InterPro" id="IPR017871">
    <property type="entry name" value="ABC_transporter-like_CS"/>
</dbReference>
<dbReference type="Gene3D" id="3.40.50.300">
    <property type="entry name" value="P-loop containing nucleotide triphosphate hydrolases"/>
    <property type="match status" value="1"/>
</dbReference>
<keyword evidence="4" id="KW-0547">Nucleotide-binding</keyword>
<dbReference type="InterPro" id="IPR036640">
    <property type="entry name" value="ABC1_TM_sf"/>
</dbReference>
<feature type="transmembrane region" description="Helical" evidence="8">
    <location>
        <begin position="71"/>
        <end position="95"/>
    </location>
</feature>
<keyword evidence="2" id="KW-0813">Transport</keyword>
<evidence type="ECO:0000259" key="9">
    <source>
        <dbReference type="PROSITE" id="PS50893"/>
    </source>
</evidence>
<feature type="domain" description="ABC transporter" evidence="9">
    <location>
        <begin position="348"/>
        <end position="584"/>
    </location>
</feature>
<feature type="transmembrane region" description="Helical" evidence="8">
    <location>
        <begin position="170"/>
        <end position="189"/>
    </location>
</feature>
<dbReference type="GO" id="GO:0015421">
    <property type="term" value="F:ABC-type oligopeptide transporter activity"/>
    <property type="evidence" value="ECO:0007669"/>
    <property type="project" value="TreeGrafter"/>
</dbReference>
<dbReference type="PROSITE" id="PS00211">
    <property type="entry name" value="ABC_TRANSPORTER_1"/>
    <property type="match status" value="1"/>
</dbReference>
<dbReference type="GO" id="GO:0005886">
    <property type="term" value="C:plasma membrane"/>
    <property type="evidence" value="ECO:0007669"/>
    <property type="project" value="UniProtKB-SubCell"/>
</dbReference>
<dbReference type="SMART" id="SM00382">
    <property type="entry name" value="AAA"/>
    <property type="match status" value="1"/>
</dbReference>
<dbReference type="Proteomes" id="UP000036771">
    <property type="component" value="Unassembled WGS sequence"/>
</dbReference>
<keyword evidence="5 11" id="KW-0067">ATP-binding</keyword>
<dbReference type="GO" id="GO:0005524">
    <property type="term" value="F:ATP binding"/>
    <property type="evidence" value="ECO:0007669"/>
    <property type="project" value="UniProtKB-KW"/>
</dbReference>
<evidence type="ECO:0000259" key="10">
    <source>
        <dbReference type="PROSITE" id="PS50929"/>
    </source>
</evidence>
<evidence type="ECO:0000313" key="12">
    <source>
        <dbReference type="Proteomes" id="UP000036771"/>
    </source>
</evidence>
<dbReference type="Gene3D" id="1.20.1560.10">
    <property type="entry name" value="ABC transporter type 1, transmembrane domain"/>
    <property type="match status" value="1"/>
</dbReference>
<dbReference type="InterPro" id="IPR003439">
    <property type="entry name" value="ABC_transporter-like_ATP-bd"/>
</dbReference>
<organism evidence="11 12">
    <name type="scientific">Caedimonas varicaedens</name>
    <dbReference type="NCBI Taxonomy" id="1629334"/>
    <lineage>
        <taxon>Bacteria</taxon>
        <taxon>Pseudomonadati</taxon>
        <taxon>Pseudomonadota</taxon>
        <taxon>Alphaproteobacteria</taxon>
        <taxon>Holosporales</taxon>
        <taxon>Caedimonadaceae</taxon>
        <taxon>Caedimonas</taxon>
    </lineage>
</organism>
<comment type="caution">
    <text evidence="11">The sequence shown here is derived from an EMBL/GenBank/DDBJ whole genome shotgun (WGS) entry which is preliminary data.</text>
</comment>